<dbReference type="RefSeq" id="WP_211530870.1">
    <property type="nucleotide sequence ID" value="NZ_JWHL01000009.1"/>
</dbReference>
<dbReference type="InterPro" id="IPR036704">
    <property type="entry name" value="RraA/RraA-like_sf"/>
</dbReference>
<reference evidence="4" key="1">
    <citation type="submission" date="2014-12" db="EMBL/GenBank/DDBJ databases">
        <authorList>
            <person name="Huang H.-H."/>
            <person name="Chen S.-C."/>
            <person name="Lai M.-C."/>
        </authorList>
    </citation>
    <scope>NUCLEOTIDE SEQUENCE</scope>
    <source>
        <strain evidence="4">K1F9705b</strain>
    </source>
</reference>
<protein>
    <submittedName>
        <fullName evidence="4">Bifunctional hexulose-6-phosphate synthase/ribonuclease regulator</fullName>
    </submittedName>
</protein>
<dbReference type="PIRSF" id="PIRSF037137">
    <property type="entry name" value="HPS_DMK_prd"/>
    <property type="match status" value="1"/>
</dbReference>
<dbReference type="NCBIfam" id="NF005442">
    <property type="entry name" value="PRK07028.1"/>
    <property type="match status" value="1"/>
</dbReference>
<feature type="domain" description="Orotidine 5'-phosphate decarboxylase" evidence="3">
    <location>
        <begin position="5"/>
        <end position="206"/>
    </location>
</feature>
<dbReference type="Gene3D" id="3.20.20.70">
    <property type="entry name" value="Aldolase class I"/>
    <property type="match status" value="1"/>
</dbReference>
<dbReference type="Pfam" id="PF00215">
    <property type="entry name" value="OMPdecase"/>
    <property type="match status" value="1"/>
</dbReference>
<dbReference type="OrthoDB" id="15246at2157"/>
<keyword evidence="5" id="KW-1185">Reference proteome</keyword>
<dbReference type="SMART" id="SM00934">
    <property type="entry name" value="OMPdecase"/>
    <property type="match status" value="1"/>
</dbReference>
<dbReference type="Gene3D" id="3.50.30.40">
    <property type="entry name" value="Ribonuclease E inhibitor RraA/RraA-like"/>
    <property type="match status" value="1"/>
</dbReference>
<evidence type="ECO:0000256" key="2">
    <source>
        <dbReference type="ARBA" id="ARBA00023277"/>
    </source>
</evidence>
<evidence type="ECO:0000313" key="4">
    <source>
        <dbReference type="EMBL" id="MBR1369177.1"/>
    </source>
</evidence>
<comment type="caution">
    <text evidence="4">The sequence shown here is derived from an EMBL/GenBank/DDBJ whole genome shotgun (WGS) entry which is preliminary data.</text>
</comment>
<dbReference type="CDD" id="cd16841">
    <property type="entry name" value="RraA_family"/>
    <property type="match status" value="1"/>
</dbReference>
<evidence type="ECO:0000259" key="3">
    <source>
        <dbReference type="SMART" id="SM00934"/>
    </source>
</evidence>
<organism evidence="4 5">
    <name type="scientific">Methanocalculus chunghsingensis</name>
    <dbReference type="NCBI Taxonomy" id="156457"/>
    <lineage>
        <taxon>Archaea</taxon>
        <taxon>Methanobacteriati</taxon>
        <taxon>Methanobacteriota</taxon>
        <taxon>Stenosarchaea group</taxon>
        <taxon>Methanomicrobia</taxon>
        <taxon>Methanomicrobiales</taxon>
        <taxon>Methanocalculaceae</taxon>
        <taxon>Methanocalculus</taxon>
    </lineage>
</organism>
<dbReference type="CDD" id="cd04726">
    <property type="entry name" value="KGPDC_HPS"/>
    <property type="match status" value="1"/>
</dbReference>
<dbReference type="Proteomes" id="UP000730161">
    <property type="component" value="Unassembled WGS sequence"/>
</dbReference>
<dbReference type="GO" id="GO:0004590">
    <property type="term" value="F:orotidine-5'-phosphate decarboxylase activity"/>
    <property type="evidence" value="ECO:0007669"/>
    <property type="project" value="InterPro"/>
</dbReference>
<dbReference type="SUPFAM" id="SSF89562">
    <property type="entry name" value="RraA-like"/>
    <property type="match status" value="1"/>
</dbReference>
<dbReference type="PANTHER" id="PTHR35039:SF3">
    <property type="entry name" value="3-KETO-L-GULONATE-6-PHOSPHATE DECARBOXYLASE SGBH-RELATED"/>
    <property type="match status" value="1"/>
</dbReference>
<proteinExistence type="predicted"/>
<evidence type="ECO:0000313" key="5">
    <source>
        <dbReference type="Proteomes" id="UP000730161"/>
    </source>
</evidence>
<dbReference type="Pfam" id="PF03737">
    <property type="entry name" value="RraA-like"/>
    <property type="match status" value="1"/>
</dbReference>
<dbReference type="PANTHER" id="PTHR35039">
    <property type="entry name" value="3-KETO-L-GULONATE-6-PHOSPHATE DECARBOXYLASE SGBH-RELATED"/>
    <property type="match status" value="1"/>
</dbReference>
<dbReference type="InterPro" id="IPR001754">
    <property type="entry name" value="OMPdeCOase_dom"/>
</dbReference>
<accession>A0A8J8B706</accession>
<dbReference type="GO" id="GO:0006207">
    <property type="term" value="P:'de novo' pyrimidine nucleobase biosynthetic process"/>
    <property type="evidence" value="ECO:0007669"/>
    <property type="project" value="InterPro"/>
</dbReference>
<dbReference type="InterPro" id="IPR017120">
    <property type="entry name" value="Bifunct_HPS/DMK_prd"/>
</dbReference>
<dbReference type="GO" id="GO:0033982">
    <property type="term" value="F:3-dehydro-L-gulonate-6-phosphate decarboxylase activity"/>
    <property type="evidence" value="ECO:0007669"/>
    <property type="project" value="TreeGrafter"/>
</dbReference>
<dbReference type="InterPro" id="IPR013785">
    <property type="entry name" value="Aldolase_TIM"/>
</dbReference>
<gene>
    <name evidence="4" type="ORF">RJ53_06590</name>
</gene>
<keyword evidence="2" id="KW-0119">Carbohydrate metabolism</keyword>
<evidence type="ECO:0000256" key="1">
    <source>
        <dbReference type="ARBA" id="ARBA00023239"/>
    </source>
</evidence>
<dbReference type="EMBL" id="JWHL01000009">
    <property type="protein sequence ID" value="MBR1369177.1"/>
    <property type="molecule type" value="Genomic_DNA"/>
</dbReference>
<name>A0A8J8B706_9EURY</name>
<sequence length="428" mass="45597">MTPPVLQVALDILDLARAYAITEEAIAGGADWIEIGTPLIKSEGMGAIREIRRRHPKITLIADMKVSDTGALEVEMAAKAGADIICILADADDSVIREAVRAADLYGVRLMGDMMTVRDPISRARELEEMGVHIINAHVGIDQQMVGKSSLELLDRLAGAVSIPIAAAGGLDAARAAEAVTHGAEIVIIGGAIIRSSDVTASTAAIRSAIDAPGPRSQQKRDQTDEIRSMLEEASSSNVSDAMHRKGAMNGLKRYSGTGKMIGRAVTVQTFAGDWAKPVEAIDLASPGDVIVINNSRDTTIAPWGELATLSCQNKGVAGVIIDGAVRDLDDILEMTIPLYATAAVPNAGEPKGFGEINAEIVCCGQQVRPGDWIIGDASGVVVLPKERAYEISRRAVLVARTEERLREEIRRGSTLSVVMELLRWEKQ</sequence>
<dbReference type="GO" id="GO:0019854">
    <property type="term" value="P:L-ascorbic acid catabolic process"/>
    <property type="evidence" value="ECO:0007669"/>
    <property type="project" value="TreeGrafter"/>
</dbReference>
<keyword evidence="1" id="KW-0456">Lyase</keyword>
<dbReference type="InterPro" id="IPR005493">
    <property type="entry name" value="RraA/RraA-like"/>
</dbReference>
<dbReference type="SUPFAM" id="SSF51366">
    <property type="entry name" value="Ribulose-phoshate binding barrel"/>
    <property type="match status" value="1"/>
</dbReference>
<dbReference type="AlphaFoldDB" id="A0A8J8B706"/>
<dbReference type="InterPro" id="IPR011060">
    <property type="entry name" value="RibuloseP-bd_barrel"/>
</dbReference>
<dbReference type="InterPro" id="IPR041710">
    <property type="entry name" value="HPS/KGPDC"/>
</dbReference>